<dbReference type="Pfam" id="PF02924">
    <property type="entry name" value="HDPD"/>
    <property type="match status" value="1"/>
</dbReference>
<evidence type="ECO:0000313" key="1">
    <source>
        <dbReference type="EMBL" id="AFH75185.1"/>
    </source>
</evidence>
<sequence>MSAPSAHPRHGRRFGVDIQPITSTETVTADRAWLMNLHGSGMNTTITLDVTKFTSGTHYVAASGPLMPYHRFKSGLPLGRLTASGLYAPYKADATDGSEVLAGLLATETTFNPTTTKVAAALLVHGQVKTAKLPVALTVPAAEDRTDSIVFTA</sequence>
<evidence type="ECO:0008006" key="2">
    <source>
        <dbReference type="Google" id="ProtNLM"/>
    </source>
</evidence>
<accession>I0CEH2</accession>
<gene>
    <name evidence="1" type="ORF">pCQ4.60</name>
</gene>
<name>I0CEH2_9ACTN</name>
<dbReference type="AlphaFoldDB" id="I0CEH2"/>
<organism evidence="1">
    <name type="scientific">Streptomyces sp. W75</name>
    <dbReference type="NCBI Taxonomy" id="1170711"/>
    <lineage>
        <taxon>Bacteria</taxon>
        <taxon>Bacillati</taxon>
        <taxon>Actinomycetota</taxon>
        <taxon>Actinomycetes</taxon>
        <taxon>Kitasatosporales</taxon>
        <taxon>Streptomycetaceae</taxon>
        <taxon>Streptomyces</taxon>
    </lineage>
</organism>
<dbReference type="EMBL" id="JQ340175">
    <property type="protein sequence ID" value="AFH75185.1"/>
    <property type="molecule type" value="Genomic_DNA"/>
</dbReference>
<protein>
    <recommendedName>
        <fullName evidence="2">K structural protein</fullName>
    </recommendedName>
</protein>
<proteinExistence type="predicted"/>
<dbReference type="InterPro" id="IPR004195">
    <property type="entry name" value="Head_decoration_D"/>
</dbReference>
<keyword evidence="1" id="KW-0614">Plasmid</keyword>
<geneLocation type="plasmid" evidence="1">
    <name>pCQ4</name>
</geneLocation>
<reference evidence="1" key="1">
    <citation type="submission" date="2011-12" db="EMBL/GenBank/DDBJ databases">
        <title>Complete nucleotide sequence of Streptomyces circular plasmid pCQ4.</title>
        <authorList>
            <person name="Cheng Q."/>
            <person name="Tian X."/>
            <person name="Qin Z."/>
        </authorList>
    </citation>
    <scope>NUCLEOTIDE SEQUENCE</scope>
    <source>
        <strain evidence="1">W75</strain>
        <plasmid evidence="1">pCQ4</plasmid>
    </source>
</reference>